<reference evidence="1 2" key="1">
    <citation type="submission" date="2019-09" db="EMBL/GenBank/DDBJ databases">
        <title>Whole genome sequences of isolates from the Mars Exploration Rovers.</title>
        <authorList>
            <person name="Seuylemezian A."/>
            <person name="Vaishampayan P."/>
        </authorList>
    </citation>
    <scope>NUCLEOTIDE SEQUENCE [LARGE SCALE GENOMIC DNA]</scope>
    <source>
        <strain evidence="1 2">MER_TA_151</strain>
    </source>
</reference>
<organism evidence="1 2">
    <name type="scientific">Niallia endozanthoxylica</name>
    <dbReference type="NCBI Taxonomy" id="2036016"/>
    <lineage>
        <taxon>Bacteria</taxon>
        <taxon>Bacillati</taxon>
        <taxon>Bacillota</taxon>
        <taxon>Bacilli</taxon>
        <taxon>Bacillales</taxon>
        <taxon>Bacillaceae</taxon>
        <taxon>Niallia</taxon>
    </lineage>
</organism>
<protein>
    <submittedName>
        <fullName evidence="1">Uncharacterized protein</fullName>
    </submittedName>
</protein>
<keyword evidence="2" id="KW-1185">Reference proteome</keyword>
<name>A0A5J5HIF6_9BACI</name>
<gene>
    <name evidence="1" type="ORF">F4V44_19560</name>
</gene>
<dbReference type="RefSeq" id="WP_150441700.1">
    <property type="nucleotide sequence ID" value="NZ_VYKL01000031.1"/>
</dbReference>
<dbReference type="OrthoDB" id="2838218at2"/>
<comment type="caution">
    <text evidence="1">The sequence shown here is derived from an EMBL/GenBank/DDBJ whole genome shotgun (WGS) entry which is preliminary data.</text>
</comment>
<evidence type="ECO:0000313" key="1">
    <source>
        <dbReference type="EMBL" id="KAA9019543.1"/>
    </source>
</evidence>
<accession>A0A5J5HIF6</accession>
<dbReference type="EMBL" id="VYKL01000031">
    <property type="protein sequence ID" value="KAA9019543.1"/>
    <property type="molecule type" value="Genomic_DNA"/>
</dbReference>
<proteinExistence type="predicted"/>
<sequence length="98" mass="11081">MIFLILRRRKVPVLDPISKGAGTLTPVRKAVSSMKILTMMKTMEKEVRAFKNQALQSIFISQEGVNLTGWIRIQMEETKRKIVFFSPAALRFVGPGDS</sequence>
<dbReference type="Proteomes" id="UP000326671">
    <property type="component" value="Unassembled WGS sequence"/>
</dbReference>
<evidence type="ECO:0000313" key="2">
    <source>
        <dbReference type="Proteomes" id="UP000326671"/>
    </source>
</evidence>
<dbReference type="AlphaFoldDB" id="A0A5J5HIF6"/>